<dbReference type="EMBL" id="JBEWSZ010000001">
    <property type="protein sequence ID" value="MET2826747.1"/>
    <property type="molecule type" value="Genomic_DNA"/>
</dbReference>
<evidence type="ECO:0000256" key="1">
    <source>
        <dbReference type="ARBA" id="ARBA00022527"/>
    </source>
</evidence>
<dbReference type="GO" id="GO:0005524">
    <property type="term" value="F:ATP binding"/>
    <property type="evidence" value="ECO:0007669"/>
    <property type="project" value="UniProtKB-KW"/>
</dbReference>
<dbReference type="InterPro" id="IPR003594">
    <property type="entry name" value="HATPase_dom"/>
</dbReference>
<evidence type="ECO:0000313" key="4">
    <source>
        <dbReference type="Proteomes" id="UP001548832"/>
    </source>
</evidence>
<dbReference type="CDD" id="cd16936">
    <property type="entry name" value="HATPase_RsbW-like"/>
    <property type="match status" value="1"/>
</dbReference>
<dbReference type="EC" id="2.7.13.3" evidence="3"/>
<keyword evidence="3" id="KW-0808">Transferase</keyword>
<dbReference type="InterPro" id="IPR036890">
    <property type="entry name" value="HATPase_C_sf"/>
</dbReference>
<keyword evidence="1" id="KW-0723">Serine/threonine-protein kinase</keyword>
<sequence length="289" mass="30624">MLAVATVQIKGNGIEAVLEAASFRQLLRAALAVFDDPDMVLSACRETSHQVNFEVAILRLDTSSGALASATAGSGRVEVISCAGEDRRLSAGDIVWIAVGDVPPPRSADIPIEGLGQVVDDEIARAGGGCAAALLFRSQGHPARTATYVVPNDLQAIPRLLGQVAAFFSQHAMAAEDVEGIDVVIDEILTNTIGYAFSDGKAHEVYVNLTAEAGELVIEVRDDGVPFDPLGVPPPDLSDDIDLRQIGGLGVHFIRTVMDEVDYRRATGWNVLTLHKHLTQGMGSEESES</sequence>
<keyword evidence="4" id="KW-1185">Reference proteome</keyword>
<dbReference type="GO" id="GO:0004673">
    <property type="term" value="F:protein histidine kinase activity"/>
    <property type="evidence" value="ECO:0007669"/>
    <property type="project" value="UniProtKB-EC"/>
</dbReference>
<proteinExistence type="predicted"/>
<evidence type="ECO:0000259" key="2">
    <source>
        <dbReference type="Pfam" id="PF13581"/>
    </source>
</evidence>
<gene>
    <name evidence="3" type="ORF">ABVQ20_07140</name>
</gene>
<protein>
    <submittedName>
        <fullName evidence="3">ATP-binding protein</fullName>
        <ecNumber evidence="3">2.7.13.3</ecNumber>
    </submittedName>
</protein>
<organism evidence="3 4">
    <name type="scientific">Mesorhizobium shangrilense</name>
    <dbReference type="NCBI Taxonomy" id="460060"/>
    <lineage>
        <taxon>Bacteria</taxon>
        <taxon>Pseudomonadati</taxon>
        <taxon>Pseudomonadota</taxon>
        <taxon>Alphaproteobacteria</taxon>
        <taxon>Hyphomicrobiales</taxon>
        <taxon>Phyllobacteriaceae</taxon>
        <taxon>Mesorhizobium</taxon>
    </lineage>
</organism>
<reference evidence="3 4" key="1">
    <citation type="submission" date="2024-06" db="EMBL/GenBank/DDBJ databases">
        <authorList>
            <person name="Kim D.-U."/>
        </authorList>
    </citation>
    <scope>NUCLEOTIDE SEQUENCE [LARGE SCALE GENOMIC DNA]</scope>
    <source>
        <strain evidence="3 4">KACC15460</strain>
    </source>
</reference>
<dbReference type="RefSeq" id="WP_354458839.1">
    <property type="nucleotide sequence ID" value="NZ_JBEWSZ010000001.1"/>
</dbReference>
<comment type="caution">
    <text evidence="3">The sequence shown here is derived from an EMBL/GenBank/DDBJ whole genome shotgun (WGS) entry which is preliminary data.</text>
</comment>
<dbReference type="PANTHER" id="PTHR35526">
    <property type="entry name" value="ANTI-SIGMA-F FACTOR RSBW-RELATED"/>
    <property type="match status" value="1"/>
</dbReference>
<keyword evidence="3" id="KW-0547">Nucleotide-binding</keyword>
<name>A0ABV2D9P7_9HYPH</name>
<dbReference type="Proteomes" id="UP001548832">
    <property type="component" value="Unassembled WGS sequence"/>
</dbReference>
<dbReference type="Pfam" id="PF13581">
    <property type="entry name" value="HATPase_c_2"/>
    <property type="match status" value="1"/>
</dbReference>
<keyword evidence="1" id="KW-0418">Kinase</keyword>
<accession>A0ABV2D9P7</accession>
<evidence type="ECO:0000313" key="3">
    <source>
        <dbReference type="EMBL" id="MET2826747.1"/>
    </source>
</evidence>
<dbReference type="Gene3D" id="3.30.565.10">
    <property type="entry name" value="Histidine kinase-like ATPase, C-terminal domain"/>
    <property type="match status" value="1"/>
</dbReference>
<dbReference type="SUPFAM" id="SSF55874">
    <property type="entry name" value="ATPase domain of HSP90 chaperone/DNA topoisomerase II/histidine kinase"/>
    <property type="match status" value="1"/>
</dbReference>
<dbReference type="InterPro" id="IPR050267">
    <property type="entry name" value="Anti-sigma-factor_SerPK"/>
</dbReference>
<feature type="domain" description="Histidine kinase/HSP90-like ATPase" evidence="2">
    <location>
        <begin position="151"/>
        <end position="275"/>
    </location>
</feature>
<keyword evidence="3" id="KW-0067">ATP-binding</keyword>